<keyword evidence="4" id="KW-1185">Reference proteome</keyword>
<evidence type="ECO:0000256" key="1">
    <source>
        <dbReference type="ARBA" id="ARBA00008791"/>
    </source>
</evidence>
<organism evidence="3 4">
    <name type="scientific">Leeuwenhoekiella parthenopeia</name>
    <dbReference type="NCBI Taxonomy" id="2890320"/>
    <lineage>
        <taxon>Bacteria</taxon>
        <taxon>Pseudomonadati</taxon>
        <taxon>Bacteroidota</taxon>
        <taxon>Flavobacteriia</taxon>
        <taxon>Flavobacteriales</taxon>
        <taxon>Flavobacteriaceae</taxon>
        <taxon>Leeuwenhoekiella</taxon>
    </lineage>
</organism>
<evidence type="ECO:0000259" key="2">
    <source>
        <dbReference type="Pfam" id="PF00582"/>
    </source>
</evidence>
<accession>A0ABS8GVB3</accession>
<proteinExistence type="inferred from homology"/>
<protein>
    <submittedName>
        <fullName evidence="3">Universal stress protein</fullName>
    </submittedName>
</protein>
<dbReference type="Pfam" id="PF00582">
    <property type="entry name" value="Usp"/>
    <property type="match status" value="1"/>
</dbReference>
<dbReference type="RefSeq" id="WP_228231037.1">
    <property type="nucleotide sequence ID" value="NZ_JAJGMW010000021.1"/>
</dbReference>
<dbReference type="Gene3D" id="3.40.50.620">
    <property type="entry name" value="HUPs"/>
    <property type="match status" value="2"/>
</dbReference>
<dbReference type="CDD" id="cd00293">
    <property type="entry name" value="USP-like"/>
    <property type="match status" value="1"/>
</dbReference>
<dbReference type="PANTHER" id="PTHR46268:SF6">
    <property type="entry name" value="UNIVERSAL STRESS PROTEIN UP12"/>
    <property type="match status" value="1"/>
</dbReference>
<comment type="similarity">
    <text evidence="1">Belongs to the universal stress protein A family.</text>
</comment>
<dbReference type="PANTHER" id="PTHR46268">
    <property type="entry name" value="STRESS RESPONSE PROTEIN NHAX"/>
    <property type="match status" value="1"/>
</dbReference>
<evidence type="ECO:0000313" key="4">
    <source>
        <dbReference type="Proteomes" id="UP001197770"/>
    </source>
</evidence>
<dbReference type="EMBL" id="JAJGMW010000021">
    <property type="protein sequence ID" value="MCC4213965.1"/>
    <property type="molecule type" value="Genomic_DNA"/>
</dbReference>
<dbReference type="SUPFAM" id="SSF52402">
    <property type="entry name" value="Adenine nucleotide alpha hydrolases-like"/>
    <property type="match status" value="2"/>
</dbReference>
<reference evidence="3 4" key="1">
    <citation type="submission" date="2021-11" db="EMBL/GenBank/DDBJ databases">
        <title>Seasonal and diel survey of microbial diversity of the Tyrrhenian coast.</title>
        <authorList>
            <person name="Gattoni G."/>
            <person name="Corral P."/>
        </authorList>
    </citation>
    <scope>NUCLEOTIDE SEQUENCE [LARGE SCALE GENOMIC DNA]</scope>
    <source>
        <strain evidence="3 4">Mr9</strain>
    </source>
</reference>
<gene>
    <name evidence="3" type="ORF">LLW17_14635</name>
</gene>
<comment type="caution">
    <text evidence="3">The sequence shown here is derived from an EMBL/GenBank/DDBJ whole genome shotgun (WGS) entry which is preliminary data.</text>
</comment>
<dbReference type="InterPro" id="IPR006015">
    <property type="entry name" value="Universal_stress_UspA"/>
</dbReference>
<name>A0ABS8GVB3_9FLAO</name>
<dbReference type="PRINTS" id="PR01438">
    <property type="entry name" value="UNVRSLSTRESS"/>
</dbReference>
<dbReference type="Proteomes" id="UP001197770">
    <property type="component" value="Unassembled WGS sequence"/>
</dbReference>
<dbReference type="InterPro" id="IPR006016">
    <property type="entry name" value="UspA"/>
</dbReference>
<evidence type="ECO:0000313" key="3">
    <source>
        <dbReference type="EMBL" id="MCC4213965.1"/>
    </source>
</evidence>
<feature type="domain" description="UspA" evidence="2">
    <location>
        <begin position="1"/>
        <end position="146"/>
    </location>
</feature>
<dbReference type="InterPro" id="IPR014729">
    <property type="entry name" value="Rossmann-like_a/b/a_fold"/>
</dbReference>
<sequence length="282" mass="32588">MKRILLPTDFSKNAYNAIEYAVQLFEQEACEFSLLHTYSPLIVPAHPVLDSYSVLKMQKMAQENAEKNLEDLVDKITNRFNNQKHSFQTHASFNLLTEEMKNCVQEKSIDLVVMGTQGATGAKEIFLGTETMDAIKKMKCPVLAVPEGFTYENPREILFPTDFELDTSNKYLSLLRYICETHGSRIHMLNAYYGNPLSVSQEERKQFLDNFFIENVHLFHIAENTEVIAAIEQFQLKHKINLLVMVHNKHNLLENILFRPIINQVAYHTHVPFLVIPSVERQ</sequence>